<dbReference type="EMBL" id="VDFM01000002">
    <property type="protein sequence ID" value="MQS52017.1"/>
    <property type="molecule type" value="Genomic_DNA"/>
</dbReference>
<feature type="domain" description="Inosine/uridine-preferring nucleoside hydrolase" evidence="3">
    <location>
        <begin position="4"/>
        <end position="258"/>
    </location>
</feature>
<dbReference type="RefSeq" id="WP_153382275.1">
    <property type="nucleotide sequence ID" value="NZ_VDFM01000002.1"/>
</dbReference>
<dbReference type="AlphaFoldDB" id="A0A5P0ZG43"/>
<dbReference type="OrthoDB" id="9797882at2"/>
<comment type="caution">
    <text evidence="4">The sequence shown here is derived from an EMBL/GenBank/DDBJ whole genome shotgun (WGS) entry which is preliminary data.</text>
</comment>
<proteinExistence type="predicted"/>
<dbReference type="GO" id="GO:0005829">
    <property type="term" value="C:cytosol"/>
    <property type="evidence" value="ECO:0007669"/>
    <property type="project" value="TreeGrafter"/>
</dbReference>
<dbReference type="InterPro" id="IPR001910">
    <property type="entry name" value="Inosine/uridine_hydrolase_dom"/>
</dbReference>
<name>A0A5P0ZG43_9LACO</name>
<dbReference type="SUPFAM" id="SSF53590">
    <property type="entry name" value="Nucleoside hydrolase"/>
    <property type="match status" value="1"/>
</dbReference>
<keyword evidence="1 4" id="KW-0378">Hydrolase</keyword>
<evidence type="ECO:0000313" key="4">
    <source>
        <dbReference type="EMBL" id="MQS52017.1"/>
    </source>
</evidence>
<dbReference type="PANTHER" id="PTHR12304">
    <property type="entry name" value="INOSINE-URIDINE PREFERRING NUCLEOSIDE HYDROLASE"/>
    <property type="match status" value="1"/>
</dbReference>
<evidence type="ECO:0000259" key="3">
    <source>
        <dbReference type="Pfam" id="PF01156"/>
    </source>
</evidence>
<keyword evidence="2" id="KW-0326">Glycosidase</keyword>
<evidence type="ECO:0000313" key="5">
    <source>
        <dbReference type="Proteomes" id="UP000380386"/>
    </source>
</evidence>
<evidence type="ECO:0000256" key="1">
    <source>
        <dbReference type="ARBA" id="ARBA00022801"/>
    </source>
</evidence>
<dbReference type="InterPro" id="IPR023186">
    <property type="entry name" value="IUNH"/>
</dbReference>
<dbReference type="GO" id="GO:0008477">
    <property type="term" value="F:purine nucleosidase activity"/>
    <property type="evidence" value="ECO:0007669"/>
    <property type="project" value="TreeGrafter"/>
</dbReference>
<accession>A0A5P0ZG43</accession>
<sequence length="285" mass="32172">MKLIYDCDNTMGLKEKDVDDGLALLYLNKQSDIDILGLTLTFGNGTVEQVEQQTSKMVDMFDLTMPYYLGNEKDTEGTSPAAEYLVEQVNKYPGEITILATGSLRNMKDAEDIDSNFYDKVAQIVIMGGRFDDLFINNIHVDELNFSICPEGFESVFKGSTKLTIVSGQYISDKPTLRSDFRFLKSSDDDKNTWLHETLSNWMVFNQKIWQLDGFINWDTLTAFAITKPDYFKTETVTTNNEQADFSTGLIVMDPSGDRQINLVTDVPGLTQINLELVSALNSYL</sequence>
<evidence type="ECO:0000256" key="2">
    <source>
        <dbReference type="ARBA" id="ARBA00023295"/>
    </source>
</evidence>
<organism evidence="4 5">
    <name type="scientific">Companilactobacillus mishanensis</name>
    <dbReference type="NCBI Taxonomy" id="2486008"/>
    <lineage>
        <taxon>Bacteria</taxon>
        <taxon>Bacillati</taxon>
        <taxon>Bacillota</taxon>
        <taxon>Bacilli</taxon>
        <taxon>Lactobacillales</taxon>
        <taxon>Lactobacillaceae</taxon>
        <taxon>Companilactobacillus</taxon>
    </lineage>
</organism>
<reference evidence="4 5" key="1">
    <citation type="journal article" date="2019" name="Syst. Appl. Microbiol.">
        <title>Polyphasic characterization of two novel Lactobacillus spp. isolated from blown salami packages: Description of Lactobacillus halodurans sp. nov. and Lactobacillus salsicarnum sp. nov.</title>
        <authorList>
            <person name="Schuster J.A."/>
            <person name="Klingl A."/>
            <person name="Vogel R.F."/>
            <person name="Ehrmann M.A."/>
        </authorList>
    </citation>
    <scope>NUCLEOTIDE SEQUENCE [LARGE SCALE GENOMIC DNA]</scope>
    <source>
        <strain evidence="4 5">TMW 1.2118</strain>
    </source>
</reference>
<dbReference type="Pfam" id="PF01156">
    <property type="entry name" value="IU_nuc_hydro"/>
    <property type="match status" value="1"/>
</dbReference>
<gene>
    <name evidence="4" type="ORF">FHL02_03165</name>
</gene>
<protein>
    <submittedName>
        <fullName evidence="4">Nucleoside hydrolase</fullName>
    </submittedName>
</protein>
<dbReference type="InterPro" id="IPR036452">
    <property type="entry name" value="Ribo_hydro-like"/>
</dbReference>
<dbReference type="Proteomes" id="UP000380386">
    <property type="component" value="Unassembled WGS sequence"/>
</dbReference>
<dbReference type="GO" id="GO:0006152">
    <property type="term" value="P:purine nucleoside catabolic process"/>
    <property type="evidence" value="ECO:0007669"/>
    <property type="project" value="TreeGrafter"/>
</dbReference>
<dbReference type="PANTHER" id="PTHR12304:SF4">
    <property type="entry name" value="URIDINE NUCLEOSIDASE"/>
    <property type="match status" value="1"/>
</dbReference>
<dbReference type="Gene3D" id="3.90.245.10">
    <property type="entry name" value="Ribonucleoside hydrolase-like"/>
    <property type="match status" value="1"/>
</dbReference>